<dbReference type="SUPFAM" id="SSF49899">
    <property type="entry name" value="Concanavalin A-like lectins/glucanases"/>
    <property type="match status" value="1"/>
</dbReference>
<evidence type="ECO:0000313" key="3">
    <source>
        <dbReference type="Proteomes" id="UP000285961"/>
    </source>
</evidence>
<feature type="signal peptide" evidence="1">
    <location>
        <begin position="1"/>
        <end position="22"/>
    </location>
</feature>
<dbReference type="InterPro" id="IPR013320">
    <property type="entry name" value="ConA-like_dom_sf"/>
</dbReference>
<accession>A0A419EWP0</accession>
<dbReference type="AlphaFoldDB" id="A0A419EWP0"/>
<protein>
    <recommendedName>
        <fullName evidence="4">LamG domain-containing protein</fullName>
    </recommendedName>
</protein>
<reference evidence="2 3" key="1">
    <citation type="journal article" date="2017" name="ISME J.">
        <title>Energy and carbon metabolisms in a deep terrestrial subsurface fluid microbial community.</title>
        <authorList>
            <person name="Momper L."/>
            <person name="Jungbluth S.P."/>
            <person name="Lee M.D."/>
            <person name="Amend J.P."/>
        </authorList>
    </citation>
    <scope>NUCLEOTIDE SEQUENCE [LARGE SCALE GENOMIC DNA]</scope>
    <source>
        <strain evidence="2">SURF_17</strain>
    </source>
</reference>
<evidence type="ECO:0008006" key="4">
    <source>
        <dbReference type="Google" id="ProtNLM"/>
    </source>
</evidence>
<comment type="caution">
    <text evidence="2">The sequence shown here is derived from an EMBL/GenBank/DDBJ whole genome shotgun (WGS) entry which is preliminary data.</text>
</comment>
<organism evidence="2 3">
    <name type="scientific">Candidatus Abyssobacteria bacterium SURF_17</name>
    <dbReference type="NCBI Taxonomy" id="2093361"/>
    <lineage>
        <taxon>Bacteria</taxon>
        <taxon>Pseudomonadati</taxon>
        <taxon>Candidatus Hydrogenedentota</taxon>
        <taxon>Candidatus Abyssobacteria</taxon>
    </lineage>
</organism>
<feature type="chain" id="PRO_5019151787" description="LamG domain-containing protein" evidence="1">
    <location>
        <begin position="23"/>
        <end position="717"/>
    </location>
</feature>
<dbReference type="Proteomes" id="UP000285961">
    <property type="component" value="Unassembled WGS sequence"/>
</dbReference>
<proteinExistence type="predicted"/>
<gene>
    <name evidence="2" type="ORF">C4532_11820</name>
</gene>
<evidence type="ECO:0000313" key="2">
    <source>
        <dbReference type="EMBL" id="RJP69034.1"/>
    </source>
</evidence>
<evidence type="ECO:0000256" key="1">
    <source>
        <dbReference type="SAM" id="SignalP"/>
    </source>
</evidence>
<sequence length="717" mass="73066">MRKAFAGVLIIAVLCMARLCFAVGGTYVADSAITAGDVVIYDTDVAYGVSTTTTANSTAVAGVALDTVASGSDVNVNGYSTKATVNVTGTVTRGQWLVTSTTAGKASGTSANAVGIFGRAITNSGNPGAGQVYATVNVGYFGLAYSAGGEVNTGSNVGAGGVGPFDAKVDVDLQFRNINAASSKITVTHDDPNNEIDIDVVPGQISHQDLNGAGTSTHSEIDTHLGSTSNPHGVTAAQAGAAEDDHAHALDDLTDVTITTPAEGEFIRRGAGGWVNVALIESHISNLLHNAGMVGGIYVNQPNFISDRVDGYVVTYNETSEKLELAEAPGASGGEANTASNLGSGVGVFEQKSLTDLQFNSLTSPGGTLSIAEDDPNNEIEIDIAEGGVGATEIATDGVGADEIAAGAVGTAEIADGGVNIAKQSALRVSDNGGLQVAFNGAFGRDDAASYVVTAGTLDLTDDATNYVFVHSATRAVTFNTTGFPLDAIPLAIVTTASGDISSVSDRRSQFVRTHGKSIKDREEYYTGFLGAGLDDVFSTATSGGGSTIALISGIGGIGRLTCGTASGSYARVALGTDSLKGFSGSKNAILEAWISLASATGVASKSFGFSDAFAATTEYAVFIARSGVDSGNWVCSTKDGTSEQTNTGISSNTWRLLRVEISSSAVKYFIDGSLVATHTTYVPDDPLLCLISNYQLGDPGAAESMDVDALYVAQER</sequence>
<name>A0A419EWP0_9BACT</name>
<keyword evidence="1" id="KW-0732">Signal</keyword>
<dbReference type="EMBL" id="QZKI01000087">
    <property type="protein sequence ID" value="RJP69034.1"/>
    <property type="molecule type" value="Genomic_DNA"/>
</dbReference>